<dbReference type="VEuPathDB" id="FungiDB:SPBR_05222"/>
<evidence type="ECO:0000313" key="4">
    <source>
        <dbReference type="Proteomes" id="UP000031575"/>
    </source>
</evidence>
<keyword evidence="4" id="KW-1185">Reference proteome</keyword>
<dbReference type="Proteomes" id="UP000031575">
    <property type="component" value="Unassembled WGS sequence"/>
</dbReference>
<gene>
    <name evidence="3" type="ORF">SPBR_05222</name>
</gene>
<proteinExistence type="inferred from homology"/>
<dbReference type="AlphaFoldDB" id="A0A0C2F9Q1"/>
<dbReference type="Pfam" id="PF02230">
    <property type="entry name" value="Abhydrolase_2"/>
    <property type="match status" value="2"/>
</dbReference>
<sequence length="279" mass="30619">MAHQEATSLAPPPPFVVEATSTHTHSIVLLHGLGSNGEKFGRELLQTGITSDGANLAQLLPNLKFIFPTSRRRRSSAFRRSVLTQWFDIARLPDPAYRKELQLKGLAESAQDLLQILQQEQETAHILPGHIILGGISQGIGGFVGMSGYLPFQADLDEAVTCDRGDGTQEDIFFMKDDDDNDGDIQDPAVKAIAFERDLLGLAPAGTLSRDCTACRTPIFLGHGSDDEKVPCSLGTAMADTVAKADYNVEFKMYEGLGHWYKIPDEIDDIANFLRRVLY</sequence>
<feature type="domain" description="Phospholipase/carboxylesterase/thioesterase" evidence="2">
    <location>
        <begin position="14"/>
        <end position="139"/>
    </location>
</feature>
<dbReference type="GO" id="GO:0052689">
    <property type="term" value="F:carboxylic ester hydrolase activity"/>
    <property type="evidence" value="ECO:0007669"/>
    <property type="project" value="TreeGrafter"/>
</dbReference>
<reference evidence="3 4" key="1">
    <citation type="journal article" date="2014" name="BMC Genomics">
        <title>Comparative genomics of the major fungal agents of human and animal Sporotrichosis: Sporothrix schenckii and Sporothrix brasiliensis.</title>
        <authorList>
            <person name="Teixeira M.M."/>
            <person name="de Almeida L.G."/>
            <person name="Kubitschek-Barreira P."/>
            <person name="Alves F.L."/>
            <person name="Kioshima E.S."/>
            <person name="Abadio A.K."/>
            <person name="Fernandes L."/>
            <person name="Derengowski L.S."/>
            <person name="Ferreira K.S."/>
            <person name="Souza R.C."/>
            <person name="Ruiz J.C."/>
            <person name="de Andrade N.C."/>
            <person name="Paes H.C."/>
            <person name="Nicola A.M."/>
            <person name="Albuquerque P."/>
            <person name="Gerber A.L."/>
            <person name="Martins V.P."/>
            <person name="Peconick L.D."/>
            <person name="Neto A.V."/>
            <person name="Chaucanez C.B."/>
            <person name="Silva P.A."/>
            <person name="Cunha O.L."/>
            <person name="de Oliveira F.F."/>
            <person name="dos Santos T.C."/>
            <person name="Barros A.L."/>
            <person name="Soares M.A."/>
            <person name="de Oliveira L.M."/>
            <person name="Marini M.M."/>
            <person name="Villalobos-Duno H."/>
            <person name="Cunha M.M."/>
            <person name="de Hoog S."/>
            <person name="da Silveira J.F."/>
            <person name="Henrissat B."/>
            <person name="Nino-Vega G.A."/>
            <person name="Cisalpino P.S."/>
            <person name="Mora-Montes H.M."/>
            <person name="Almeida S.R."/>
            <person name="Stajich J.E."/>
            <person name="Lopes-Bezerra L.M."/>
            <person name="Vasconcelos A.T."/>
            <person name="Felipe M.S."/>
        </authorList>
    </citation>
    <scope>NUCLEOTIDE SEQUENCE [LARGE SCALE GENOMIC DNA]</scope>
    <source>
        <strain evidence="3 4">5110</strain>
    </source>
</reference>
<comment type="similarity">
    <text evidence="1">Belongs to the AB hydrolase superfamily. AB hydrolase 2 family.</text>
</comment>
<comment type="caution">
    <text evidence="3">The sequence shown here is derived from an EMBL/GenBank/DDBJ whole genome shotgun (WGS) entry which is preliminary data.</text>
</comment>
<dbReference type="EMBL" id="AWTV01000010">
    <property type="protein sequence ID" value="KIH87818.1"/>
    <property type="molecule type" value="Genomic_DNA"/>
</dbReference>
<evidence type="ECO:0000259" key="2">
    <source>
        <dbReference type="Pfam" id="PF02230"/>
    </source>
</evidence>
<evidence type="ECO:0000313" key="3">
    <source>
        <dbReference type="EMBL" id="KIH87818.1"/>
    </source>
</evidence>
<accession>A0A0C2F9Q1</accession>
<dbReference type="PANTHER" id="PTHR10655">
    <property type="entry name" value="LYSOPHOSPHOLIPASE-RELATED"/>
    <property type="match status" value="1"/>
</dbReference>
<dbReference type="HOGENOM" id="CLU_049413_2_2_1"/>
<protein>
    <submittedName>
        <fullName evidence="3">Phospholipase/carboxylesterase</fullName>
    </submittedName>
</protein>
<dbReference type="InterPro" id="IPR029058">
    <property type="entry name" value="AB_hydrolase_fold"/>
</dbReference>
<organism evidence="3 4">
    <name type="scientific">Sporothrix brasiliensis 5110</name>
    <dbReference type="NCBI Taxonomy" id="1398154"/>
    <lineage>
        <taxon>Eukaryota</taxon>
        <taxon>Fungi</taxon>
        <taxon>Dikarya</taxon>
        <taxon>Ascomycota</taxon>
        <taxon>Pezizomycotina</taxon>
        <taxon>Sordariomycetes</taxon>
        <taxon>Sordariomycetidae</taxon>
        <taxon>Ophiostomatales</taxon>
        <taxon>Ophiostomataceae</taxon>
        <taxon>Sporothrix</taxon>
    </lineage>
</organism>
<evidence type="ECO:0000256" key="1">
    <source>
        <dbReference type="ARBA" id="ARBA00006499"/>
    </source>
</evidence>
<dbReference type="InterPro" id="IPR050565">
    <property type="entry name" value="LYPA1-2/EST-like"/>
</dbReference>
<dbReference type="Gene3D" id="3.40.50.1820">
    <property type="entry name" value="alpha/beta hydrolase"/>
    <property type="match status" value="2"/>
</dbReference>
<dbReference type="OrthoDB" id="2418081at2759"/>
<dbReference type="SUPFAM" id="SSF53474">
    <property type="entry name" value="alpha/beta-Hydrolases"/>
    <property type="match status" value="1"/>
</dbReference>
<feature type="domain" description="Phospholipase/carboxylesterase/thioesterase" evidence="2">
    <location>
        <begin position="206"/>
        <end position="276"/>
    </location>
</feature>
<name>A0A0C2F9Q1_9PEZI</name>
<dbReference type="GeneID" id="63678420"/>
<dbReference type="InterPro" id="IPR003140">
    <property type="entry name" value="PLipase/COase/thioEstase"/>
</dbReference>
<dbReference type="RefSeq" id="XP_040615828.1">
    <property type="nucleotide sequence ID" value="XM_040763499.1"/>
</dbReference>
<dbReference type="GO" id="GO:0005737">
    <property type="term" value="C:cytoplasm"/>
    <property type="evidence" value="ECO:0007669"/>
    <property type="project" value="TreeGrafter"/>
</dbReference>
<dbReference type="GO" id="GO:0008474">
    <property type="term" value="F:palmitoyl-(protein) hydrolase activity"/>
    <property type="evidence" value="ECO:0007669"/>
    <property type="project" value="TreeGrafter"/>
</dbReference>
<dbReference type="PANTHER" id="PTHR10655:SF63">
    <property type="entry name" value="PHOSPHOLIPASE_CARBOXYLESTERASE_THIOESTERASE DOMAIN-CONTAINING PROTEIN"/>
    <property type="match status" value="1"/>
</dbReference>